<dbReference type="InterPro" id="IPR037100">
    <property type="entry name" value="Spo0B_C_sf"/>
</dbReference>
<keyword evidence="2 5" id="KW-0808">Transferase</keyword>
<sequence>MKEPKNVVEILRHARHDWLNQLQLIKGNLDLGKTNRAKEIIDEIIIDARNESNLSNLGLDDFSSLLLTCNWMQHFFRLEYEVLVTKGTFPLEDQEITAWMNKLFLYLEDSFDPKAENHVFISIEVATEWTRLLFEVRGEFLPNSNIVTYIHKHPLKNGTVDLIEEMEGELAFAIMISE</sequence>
<dbReference type="GO" id="GO:0000155">
    <property type="term" value="F:phosphorelay sensor kinase activity"/>
    <property type="evidence" value="ECO:0007669"/>
    <property type="project" value="InterPro"/>
</dbReference>
<dbReference type="SMART" id="SM01317">
    <property type="entry name" value="SPOB_ab"/>
    <property type="match status" value="1"/>
</dbReference>
<dbReference type="Gene3D" id="3.30.565.30">
    <property type="entry name" value="Sporulation initiation phosphotransferase B (SpoOB), C-terminal domain"/>
    <property type="match status" value="1"/>
</dbReference>
<dbReference type="RefSeq" id="WP_097159103.1">
    <property type="nucleotide sequence ID" value="NZ_JBEPMQ010000004.1"/>
</dbReference>
<evidence type="ECO:0000259" key="4">
    <source>
        <dbReference type="SMART" id="SM01317"/>
    </source>
</evidence>
<proteinExistence type="predicted"/>
<dbReference type="SUPFAM" id="SSF55890">
    <property type="entry name" value="Sporulation response regulatory protein Spo0B"/>
    <property type="match status" value="1"/>
</dbReference>
<protein>
    <submittedName>
        <fullName evidence="5">Stage 0 sporulation protein B (Sporulation initiation phosphotransferase)</fullName>
    </submittedName>
</protein>
<keyword evidence="1" id="KW-0597">Phosphoprotein</keyword>
<keyword evidence="3" id="KW-0418">Kinase</keyword>
<dbReference type="Gene3D" id="1.10.287.130">
    <property type="match status" value="1"/>
</dbReference>
<feature type="domain" description="Sporulation initiation phosphotransferase B C-terminal" evidence="4">
    <location>
        <begin position="59"/>
        <end position="172"/>
    </location>
</feature>
<dbReference type="Proteomes" id="UP000219546">
    <property type="component" value="Unassembled WGS sequence"/>
</dbReference>
<dbReference type="InterPro" id="IPR039506">
    <property type="entry name" value="SPOB_a"/>
</dbReference>
<organism evidence="5 6">
    <name type="scientific">Bacillus oleivorans</name>
    <dbReference type="NCBI Taxonomy" id="1448271"/>
    <lineage>
        <taxon>Bacteria</taxon>
        <taxon>Bacillati</taxon>
        <taxon>Bacillota</taxon>
        <taxon>Bacilli</taxon>
        <taxon>Bacillales</taxon>
        <taxon>Bacillaceae</taxon>
        <taxon>Bacillus</taxon>
    </lineage>
</organism>
<dbReference type="AlphaFoldDB" id="A0A285CW10"/>
<dbReference type="InterPro" id="IPR016120">
    <property type="entry name" value="Sig_transdc_His_kin_SpoOB"/>
</dbReference>
<accession>A0A285CW10</accession>
<evidence type="ECO:0000256" key="1">
    <source>
        <dbReference type="ARBA" id="ARBA00022553"/>
    </source>
</evidence>
<dbReference type="Pfam" id="PF14689">
    <property type="entry name" value="SPOB_a"/>
    <property type="match status" value="1"/>
</dbReference>
<name>A0A285CW10_9BACI</name>
<keyword evidence="6" id="KW-1185">Reference proteome</keyword>
<dbReference type="Pfam" id="PF14682">
    <property type="entry name" value="SPOB_ab"/>
    <property type="match status" value="1"/>
</dbReference>
<dbReference type="InterPro" id="IPR016122">
    <property type="entry name" value="SpoOB_C"/>
</dbReference>
<evidence type="ECO:0000313" key="6">
    <source>
        <dbReference type="Proteomes" id="UP000219546"/>
    </source>
</evidence>
<evidence type="ECO:0000313" key="5">
    <source>
        <dbReference type="EMBL" id="SNX71595.1"/>
    </source>
</evidence>
<evidence type="ECO:0000256" key="3">
    <source>
        <dbReference type="ARBA" id="ARBA00022777"/>
    </source>
</evidence>
<dbReference type="EMBL" id="OAOP01000005">
    <property type="protein sequence ID" value="SNX71595.1"/>
    <property type="molecule type" value="Genomic_DNA"/>
</dbReference>
<gene>
    <name evidence="5" type="ORF">SAMN05877753_105309</name>
</gene>
<reference evidence="5 6" key="1">
    <citation type="submission" date="2017-08" db="EMBL/GenBank/DDBJ databases">
        <authorList>
            <person name="de Groot N.N."/>
        </authorList>
    </citation>
    <scope>NUCLEOTIDE SEQUENCE [LARGE SCALE GENOMIC DNA]</scope>
    <source>
        <strain evidence="5 6">JC228</strain>
    </source>
</reference>
<evidence type="ECO:0000256" key="2">
    <source>
        <dbReference type="ARBA" id="ARBA00022679"/>
    </source>
</evidence>
<dbReference type="OrthoDB" id="2375606at2"/>